<dbReference type="InterPro" id="IPR026362">
    <property type="entry name" value="DEXH_lig_assoc"/>
</dbReference>
<evidence type="ECO:0000256" key="10">
    <source>
        <dbReference type="SAM" id="MobiDB-lite"/>
    </source>
</evidence>
<dbReference type="SUPFAM" id="SSF52540">
    <property type="entry name" value="P-loop containing nucleoside triphosphate hydrolases"/>
    <property type="match status" value="1"/>
</dbReference>
<dbReference type="InterPro" id="IPR011545">
    <property type="entry name" value="DEAD/DEAH_box_helicase_dom"/>
</dbReference>
<gene>
    <name evidence="13" type="ORF">AL072_14010</name>
</gene>
<organism evidence="13 14">
    <name type="scientific">Azospirillum thiophilum</name>
    <dbReference type="NCBI Taxonomy" id="528244"/>
    <lineage>
        <taxon>Bacteria</taxon>
        <taxon>Pseudomonadati</taxon>
        <taxon>Pseudomonadota</taxon>
        <taxon>Alphaproteobacteria</taxon>
        <taxon>Rhodospirillales</taxon>
        <taxon>Azospirillaceae</taxon>
        <taxon>Azospirillum</taxon>
    </lineage>
</organism>
<evidence type="ECO:0000256" key="8">
    <source>
        <dbReference type="ARBA" id="ARBA00023235"/>
    </source>
</evidence>
<dbReference type="Pfam" id="PF19306">
    <property type="entry name" value="WHD_Lhr"/>
    <property type="match status" value="1"/>
</dbReference>
<keyword evidence="4 13" id="KW-0347">Helicase</keyword>
<feature type="domain" description="Helicase ATP-binding" evidence="11">
    <location>
        <begin position="32"/>
        <end position="210"/>
    </location>
</feature>
<accession>A0AAC8ZU87</accession>
<evidence type="ECO:0000256" key="5">
    <source>
        <dbReference type="ARBA" id="ARBA00022840"/>
    </source>
</evidence>
<evidence type="ECO:0000256" key="1">
    <source>
        <dbReference type="ARBA" id="ARBA00022741"/>
    </source>
</evidence>
<evidence type="ECO:0000259" key="12">
    <source>
        <dbReference type="PROSITE" id="PS51194"/>
    </source>
</evidence>
<protein>
    <submittedName>
        <fullName evidence="13">Helicase</fullName>
    </submittedName>
</protein>
<dbReference type="GO" id="GO:0004386">
    <property type="term" value="F:helicase activity"/>
    <property type="evidence" value="ECO:0007669"/>
    <property type="project" value="UniProtKB-KW"/>
</dbReference>
<evidence type="ECO:0000313" key="13">
    <source>
        <dbReference type="EMBL" id="ALG71843.1"/>
    </source>
</evidence>
<dbReference type="CDD" id="cd18796">
    <property type="entry name" value="SF2_C_LHR"/>
    <property type="match status" value="1"/>
</dbReference>
<dbReference type="GO" id="GO:0016887">
    <property type="term" value="F:ATP hydrolysis activity"/>
    <property type="evidence" value="ECO:0007669"/>
    <property type="project" value="TreeGrafter"/>
</dbReference>
<proteinExistence type="inferred from homology"/>
<keyword evidence="3" id="KW-0378">Hydrolase</keyword>
<dbReference type="SMART" id="SM00487">
    <property type="entry name" value="DEXDc"/>
    <property type="match status" value="1"/>
</dbReference>
<dbReference type="Pfam" id="PF00271">
    <property type="entry name" value="Helicase_C"/>
    <property type="match status" value="1"/>
</dbReference>
<dbReference type="RefSeq" id="WP_045582040.1">
    <property type="nucleotide sequence ID" value="NZ_CP012401.1"/>
</dbReference>
<sequence length="848" mass="93493">MDAPSPALIPPNVAAWFRSRGWAPHPHQVAMVEAAERGESALLIAPTGGGKTLAGFLPSLIELAERPRDGLHTLYISPLKALAVDIQRNLEQPIAEMRLPIRAETRTGDTPEAKRRRQRSHPPHMLMTTPESLALLLSYTDADRLFRGLRCVIVDELHALAGTKRGDLLALGLARLARLAPAARRVGLSATVAEPDRLLAWLSRRGRYDGDADAPDAANAPNPPEAHDVRLVLGRSGARAEVEILTSQQRVPWAGHMALHAMAEIYERIRRQRTTLLFVNTRAQAELVFQALWRVNDDTLPIALHHGSLAVEQRRKVEAAMARGELRAVVATSSLDLGIDWAAVDLVVQIGAPKGSSRLVQRIGRANHRLDEPSRALLVPANRFEVLECRAALEAVNDRTLDGEAPRPGGLDVLAQHLLGMACAAPFVPDQLYEEIVCAAPYAAMTRDEFDDVLDFVATGGYALGAYDRFQRLALREDGRMAVSGPAVARQYRMNVGTITQEALLRVRLNRGQVLGEVEEYFIQGLTPGDTFLFAGQLLKFLGVREMEAQVAKGGSGDPKVPAYAGGRLPLTTHLAERVRAMLADPRQWDGLPEDVQEWLRLQRYRSVLPARDGLLVETFPKAGKRFLVAYAFEGRNAHQTLGMLLTRRMERFGLGPLGFVATDYVLAVWSLRSPDSMDSLFDQDMLGDDLEAWMDESSMLRRTFRNVALIAGVIDRRHPGQEKTGRQVTFSSDLIYDVLRKHDPGHVLLRATRADAAGGLTDIRRLSDFLARVRGRITHKDLDRISPLAVPVILEIGRERVDGSATDELLAAAEAELLAEAMPELTQTKRPKPEPGPDRPEQGRLSL</sequence>
<reference evidence="13 14" key="2">
    <citation type="journal article" date="2016" name="Genome Announc.">
        <title>Complete Genome Sequence of a Strain of Azospirillum thiophilum Isolated from a Sulfide Spring.</title>
        <authorList>
            <person name="Fomenkov A."/>
            <person name="Vincze T."/>
            <person name="Grabovich M."/>
            <person name="Anton B.P."/>
            <person name="Dubinina G."/>
            <person name="Orlova M."/>
            <person name="Belousova E."/>
            <person name="Roberts R.J."/>
        </authorList>
    </citation>
    <scope>NUCLEOTIDE SEQUENCE [LARGE SCALE GENOMIC DNA]</scope>
    <source>
        <strain evidence="13 14">BV-S</strain>
    </source>
</reference>
<dbReference type="Proteomes" id="UP000069935">
    <property type="component" value="Chromosome 1"/>
</dbReference>
<name>A0AAC8ZU87_9PROT</name>
<dbReference type="InterPro" id="IPR027417">
    <property type="entry name" value="P-loop_NTPase"/>
</dbReference>
<feature type="compositionally biased region" description="Basic and acidic residues" evidence="10">
    <location>
        <begin position="100"/>
        <end position="113"/>
    </location>
</feature>
<keyword evidence="14" id="KW-1185">Reference proteome</keyword>
<feature type="region of interest" description="Disordered" evidence="10">
    <location>
        <begin position="822"/>
        <end position="848"/>
    </location>
</feature>
<dbReference type="SMART" id="SM00490">
    <property type="entry name" value="HELICc"/>
    <property type="match status" value="1"/>
</dbReference>
<evidence type="ECO:0000259" key="11">
    <source>
        <dbReference type="PROSITE" id="PS51192"/>
    </source>
</evidence>
<dbReference type="GO" id="GO:0003677">
    <property type="term" value="F:DNA binding"/>
    <property type="evidence" value="ECO:0007669"/>
    <property type="project" value="UniProtKB-KW"/>
</dbReference>
<dbReference type="InterPro" id="IPR017170">
    <property type="entry name" value="Lhr-like"/>
</dbReference>
<dbReference type="Gene3D" id="3.40.50.300">
    <property type="entry name" value="P-loop containing nucleotide triphosphate hydrolases"/>
    <property type="match status" value="2"/>
</dbReference>
<reference evidence="14" key="1">
    <citation type="submission" date="2015-08" db="EMBL/GenBank/DDBJ databases">
        <title>Complete Genome Sequence of Azospirillum thiophilum BV-S.</title>
        <authorList>
            <person name="Fomenkov A."/>
            <person name="Vincze T."/>
            <person name="Grabovich M."/>
            <person name="Dubinina G."/>
            <person name="Orlova M."/>
            <person name="Belousova E."/>
            <person name="Roberts R.J."/>
        </authorList>
    </citation>
    <scope>NUCLEOTIDE SEQUENCE [LARGE SCALE GENOMIC DNA]</scope>
    <source>
        <strain evidence="14">BV-S</strain>
    </source>
</reference>
<keyword evidence="5" id="KW-0067">ATP-binding</keyword>
<keyword evidence="6" id="KW-0238">DNA-binding</keyword>
<dbReference type="InterPro" id="IPR013701">
    <property type="entry name" value="Lhr-like_DEAD/DEAH_assoc"/>
</dbReference>
<evidence type="ECO:0000256" key="2">
    <source>
        <dbReference type="ARBA" id="ARBA00022763"/>
    </source>
</evidence>
<dbReference type="GO" id="GO:0006281">
    <property type="term" value="P:DNA repair"/>
    <property type="evidence" value="ECO:0007669"/>
    <property type="project" value="UniProtKB-KW"/>
</dbReference>
<dbReference type="InterPro" id="IPR001650">
    <property type="entry name" value="Helicase_C-like"/>
</dbReference>
<dbReference type="NCBIfam" id="TIGR04121">
    <property type="entry name" value="DEXH_lig_assoc"/>
    <property type="match status" value="1"/>
</dbReference>
<dbReference type="AlphaFoldDB" id="A0AAC8ZU87"/>
<dbReference type="PANTHER" id="PTHR47962:SF3">
    <property type="entry name" value="LARGE ATP-DEPENDENT HELICASE-RELATED PROTEIN"/>
    <property type="match status" value="1"/>
</dbReference>
<keyword evidence="7" id="KW-0234">DNA repair</keyword>
<dbReference type="InterPro" id="IPR014001">
    <property type="entry name" value="Helicase_ATP-bd"/>
</dbReference>
<feature type="compositionally biased region" description="Basic and acidic residues" evidence="10">
    <location>
        <begin position="832"/>
        <end position="848"/>
    </location>
</feature>
<evidence type="ECO:0000256" key="9">
    <source>
        <dbReference type="ARBA" id="ARBA00093467"/>
    </source>
</evidence>
<dbReference type="PROSITE" id="PS51192">
    <property type="entry name" value="HELICASE_ATP_BIND_1"/>
    <property type="match status" value="1"/>
</dbReference>
<evidence type="ECO:0000256" key="7">
    <source>
        <dbReference type="ARBA" id="ARBA00023204"/>
    </source>
</evidence>
<dbReference type="KEGG" id="ati:AL072_14010"/>
<comment type="similarity">
    <text evidence="9">Belongs to the Lhr helicase family. Lhr-Core subfamily.</text>
</comment>
<evidence type="ECO:0000256" key="3">
    <source>
        <dbReference type="ARBA" id="ARBA00022801"/>
    </source>
</evidence>
<dbReference type="InterPro" id="IPR052511">
    <property type="entry name" value="ATP-dep_Helicase"/>
</dbReference>
<dbReference type="Pfam" id="PF08494">
    <property type="entry name" value="DEAD_assoc"/>
    <property type="match status" value="1"/>
</dbReference>
<dbReference type="PIRSF" id="PIRSF037307">
    <property type="entry name" value="Lhr-like_helic_prd"/>
    <property type="match status" value="1"/>
</dbReference>
<dbReference type="PROSITE" id="PS51194">
    <property type="entry name" value="HELICASE_CTER"/>
    <property type="match status" value="1"/>
</dbReference>
<evidence type="ECO:0000256" key="6">
    <source>
        <dbReference type="ARBA" id="ARBA00023125"/>
    </source>
</evidence>
<dbReference type="GO" id="GO:0005524">
    <property type="term" value="F:ATP binding"/>
    <property type="evidence" value="ECO:0007669"/>
    <property type="project" value="UniProtKB-KW"/>
</dbReference>
<keyword evidence="1" id="KW-0547">Nucleotide-binding</keyword>
<keyword evidence="8" id="KW-0413">Isomerase</keyword>
<dbReference type="PANTHER" id="PTHR47962">
    <property type="entry name" value="ATP-DEPENDENT HELICASE LHR-RELATED-RELATED"/>
    <property type="match status" value="1"/>
</dbReference>
<feature type="domain" description="Helicase C-terminal" evidence="12">
    <location>
        <begin position="261"/>
        <end position="404"/>
    </location>
</feature>
<dbReference type="Pfam" id="PF00270">
    <property type="entry name" value="DEAD"/>
    <property type="match status" value="1"/>
</dbReference>
<evidence type="ECO:0000256" key="4">
    <source>
        <dbReference type="ARBA" id="ARBA00022806"/>
    </source>
</evidence>
<feature type="region of interest" description="Disordered" evidence="10">
    <location>
        <begin position="100"/>
        <end position="125"/>
    </location>
</feature>
<dbReference type="EMBL" id="CP012401">
    <property type="protein sequence ID" value="ALG71843.1"/>
    <property type="molecule type" value="Genomic_DNA"/>
</dbReference>
<keyword evidence="2" id="KW-0227">DNA damage</keyword>
<evidence type="ECO:0000313" key="14">
    <source>
        <dbReference type="Proteomes" id="UP000069935"/>
    </source>
</evidence>
<dbReference type="InterPro" id="IPR045628">
    <property type="entry name" value="Lhr_WH_dom"/>
</dbReference>